<dbReference type="InterPro" id="IPR025368">
    <property type="entry name" value="DUF4272"/>
</dbReference>
<reference evidence="1 2" key="1">
    <citation type="submission" date="2018-02" db="EMBL/GenBank/DDBJ databases">
        <title>Comparative genomes isolates from brazilian mangrove.</title>
        <authorList>
            <person name="Araujo J.E."/>
            <person name="Taketani R.G."/>
            <person name="Silva M.C.P."/>
            <person name="Loureco M.V."/>
            <person name="Andreote F.D."/>
        </authorList>
    </citation>
    <scope>NUCLEOTIDE SEQUENCE [LARGE SCALE GENOMIC DNA]</scope>
    <source>
        <strain evidence="1 2">Nap-Phe MGV</strain>
    </source>
</reference>
<organism evidence="1 2">
    <name type="scientific">Blastopirellula marina</name>
    <dbReference type="NCBI Taxonomy" id="124"/>
    <lineage>
        <taxon>Bacteria</taxon>
        <taxon>Pseudomonadati</taxon>
        <taxon>Planctomycetota</taxon>
        <taxon>Planctomycetia</taxon>
        <taxon>Pirellulales</taxon>
        <taxon>Pirellulaceae</taxon>
        <taxon>Blastopirellula</taxon>
    </lineage>
</organism>
<gene>
    <name evidence="1" type="ORF">C5Y93_03350</name>
</gene>
<dbReference type="AlphaFoldDB" id="A0A2S8GTF6"/>
<proteinExistence type="predicted"/>
<dbReference type="OrthoDB" id="4399984at2"/>
<name>A0A2S8GTF6_9BACT</name>
<protein>
    <submittedName>
        <fullName evidence="1">DUF4272 domain-containing protein</fullName>
    </submittedName>
</protein>
<dbReference type="RefSeq" id="WP_105333965.1">
    <property type="nucleotide sequence ID" value="NZ_PUHZ01000004.1"/>
</dbReference>
<comment type="caution">
    <text evidence="1">The sequence shown here is derived from an EMBL/GenBank/DDBJ whole genome shotgun (WGS) entry which is preliminary data.</text>
</comment>
<accession>A0A2S8GTF6</accession>
<dbReference type="Pfam" id="PF14094">
    <property type="entry name" value="DUF4272"/>
    <property type="match status" value="1"/>
</dbReference>
<evidence type="ECO:0000313" key="1">
    <source>
        <dbReference type="EMBL" id="PQO47705.1"/>
    </source>
</evidence>
<dbReference type="Proteomes" id="UP000237819">
    <property type="component" value="Unassembled WGS sequence"/>
</dbReference>
<sequence length="208" mass="23239">MTSTREFAIAHQLCGEEVVPANKEAKYDEPPPSSAAEIARRAIILHCVVAVGFGVDGGEVLAWLESQGLTDEISPQELALFQAETPSDEDSAGAQWRMEAEWALLWTIGKVATLGLPTRTCDTAQLVDEIMPGLGTPIDDFVQSAQLRSPGEIEAEHDRHYNLHCYVRQAMKSKQVPRDLNYVVLWQRCYAFEWLYSSAEWDEVQVDT</sequence>
<evidence type="ECO:0000313" key="2">
    <source>
        <dbReference type="Proteomes" id="UP000237819"/>
    </source>
</evidence>
<dbReference type="EMBL" id="PUHZ01000004">
    <property type="protein sequence ID" value="PQO47705.1"/>
    <property type="molecule type" value="Genomic_DNA"/>
</dbReference>